<dbReference type="EMBL" id="JAAKZY010000012">
    <property type="protein sequence ID" value="NGO07268.1"/>
    <property type="molecule type" value="Genomic_DNA"/>
</dbReference>
<feature type="chain" id="PRO_5026097356" description="Secreted protein" evidence="2">
    <location>
        <begin position="30"/>
        <end position="231"/>
    </location>
</feature>
<evidence type="ECO:0000313" key="3">
    <source>
        <dbReference type="EMBL" id="NGO07268.1"/>
    </source>
</evidence>
<comment type="caution">
    <text evidence="3">The sequence shown here is derived from an EMBL/GenBank/DDBJ whole genome shotgun (WGS) entry which is preliminary data.</text>
</comment>
<reference evidence="3 4" key="1">
    <citation type="submission" date="2020-02" db="EMBL/GenBank/DDBJ databases">
        <title>Whole-genome analyses of novel actinobacteria.</title>
        <authorList>
            <person name="Sahin N."/>
            <person name="Gencbay T."/>
        </authorList>
    </citation>
    <scope>NUCLEOTIDE SEQUENCE [LARGE SCALE GENOMIC DNA]</scope>
    <source>
        <strain evidence="3 4">HC44</strain>
    </source>
</reference>
<name>A0A6G4UZQ4_9ACTN</name>
<evidence type="ECO:0000256" key="2">
    <source>
        <dbReference type="SAM" id="SignalP"/>
    </source>
</evidence>
<protein>
    <recommendedName>
        <fullName evidence="5">Secreted protein</fullName>
    </recommendedName>
</protein>
<evidence type="ECO:0008006" key="5">
    <source>
        <dbReference type="Google" id="ProtNLM"/>
    </source>
</evidence>
<keyword evidence="2" id="KW-0732">Signal</keyword>
<proteinExistence type="predicted"/>
<feature type="signal peptide" evidence="2">
    <location>
        <begin position="1"/>
        <end position="29"/>
    </location>
</feature>
<organism evidence="3 4">
    <name type="scientific">Streptomyces scabichelini</name>
    <dbReference type="NCBI Taxonomy" id="2711217"/>
    <lineage>
        <taxon>Bacteria</taxon>
        <taxon>Bacillati</taxon>
        <taxon>Actinomycetota</taxon>
        <taxon>Actinomycetes</taxon>
        <taxon>Kitasatosporales</taxon>
        <taxon>Streptomycetaceae</taxon>
        <taxon>Streptomyces</taxon>
    </lineage>
</organism>
<gene>
    <name evidence="3" type="ORF">G5C60_06295</name>
</gene>
<evidence type="ECO:0000313" key="4">
    <source>
        <dbReference type="Proteomes" id="UP000472335"/>
    </source>
</evidence>
<feature type="compositionally biased region" description="Acidic residues" evidence="1">
    <location>
        <begin position="128"/>
        <end position="192"/>
    </location>
</feature>
<feature type="compositionally biased region" description="Polar residues" evidence="1">
    <location>
        <begin position="196"/>
        <end position="206"/>
    </location>
</feature>
<dbReference type="Proteomes" id="UP000472335">
    <property type="component" value="Unassembled WGS sequence"/>
</dbReference>
<dbReference type="RefSeq" id="WP_165255412.1">
    <property type="nucleotide sequence ID" value="NZ_JAAKZY010000012.1"/>
</dbReference>
<evidence type="ECO:0000256" key="1">
    <source>
        <dbReference type="SAM" id="MobiDB-lite"/>
    </source>
</evidence>
<dbReference type="AlphaFoldDB" id="A0A6G4UZQ4"/>
<keyword evidence="4" id="KW-1185">Reference proteome</keyword>
<sequence length="231" mass="24430">MRKLPARRIATSALCAALLVGITGPAAMAADSTREHSQAPAPDARLRGADALLAQVRAYNRGELTPVADLVHAVLEADNGQLPEAKARKLGAAAKAALAPMAAERRPADLVDDALDALDSLLDALFSEDSELTSESEDEDEDSEVTSESEDSEVPESAEDLLIEVEDLIDESSDSDLEESDLEDSELEDSDLSDSPTVSSKQTQTIIVTRPESGVRLPLISTLASLLLPAK</sequence>
<accession>A0A6G4UZQ4</accession>
<feature type="region of interest" description="Disordered" evidence="1">
    <location>
        <begin position="128"/>
        <end position="206"/>
    </location>
</feature>